<organism evidence="1 2">
    <name type="scientific">Tropilaelaps mercedesae</name>
    <dbReference type="NCBI Taxonomy" id="418985"/>
    <lineage>
        <taxon>Eukaryota</taxon>
        <taxon>Metazoa</taxon>
        <taxon>Ecdysozoa</taxon>
        <taxon>Arthropoda</taxon>
        <taxon>Chelicerata</taxon>
        <taxon>Arachnida</taxon>
        <taxon>Acari</taxon>
        <taxon>Parasitiformes</taxon>
        <taxon>Mesostigmata</taxon>
        <taxon>Gamasina</taxon>
        <taxon>Dermanyssoidea</taxon>
        <taxon>Laelapidae</taxon>
        <taxon>Tropilaelaps</taxon>
    </lineage>
</organism>
<name>A0A1V9XSK8_9ACAR</name>
<dbReference type="Proteomes" id="UP000192247">
    <property type="component" value="Unassembled WGS sequence"/>
</dbReference>
<comment type="caution">
    <text evidence="1">The sequence shown here is derived from an EMBL/GenBank/DDBJ whole genome shotgun (WGS) entry which is preliminary data.</text>
</comment>
<dbReference type="EMBL" id="MNPL01004781">
    <property type="protein sequence ID" value="OQR76484.1"/>
    <property type="molecule type" value="Genomic_DNA"/>
</dbReference>
<dbReference type="InParanoid" id="A0A1V9XSK8"/>
<evidence type="ECO:0000313" key="1">
    <source>
        <dbReference type="EMBL" id="OQR76484.1"/>
    </source>
</evidence>
<evidence type="ECO:0000313" key="2">
    <source>
        <dbReference type="Proteomes" id="UP000192247"/>
    </source>
</evidence>
<sequence length="42" mass="4958">MYVIQKTTLTVDLRQRRSISRHAKTLNTLIVIHSRSQCVAYR</sequence>
<accession>A0A1V9XSK8</accession>
<gene>
    <name evidence="1" type="ORF">BIW11_07760</name>
</gene>
<reference evidence="1 2" key="1">
    <citation type="journal article" date="2017" name="Gigascience">
        <title>Draft genome of the honey bee ectoparasitic mite, Tropilaelaps mercedesae, is shaped by the parasitic life history.</title>
        <authorList>
            <person name="Dong X."/>
            <person name="Armstrong S.D."/>
            <person name="Xia D."/>
            <person name="Makepeace B.L."/>
            <person name="Darby A.C."/>
            <person name="Kadowaki T."/>
        </authorList>
    </citation>
    <scope>NUCLEOTIDE SEQUENCE [LARGE SCALE GENOMIC DNA]</scope>
    <source>
        <strain evidence="1">Wuxi-XJTLU</strain>
    </source>
</reference>
<keyword evidence="2" id="KW-1185">Reference proteome</keyword>
<proteinExistence type="predicted"/>
<dbReference type="AlphaFoldDB" id="A0A1V9XSK8"/>
<protein>
    <submittedName>
        <fullName evidence="1">Uncharacterized protein</fullName>
    </submittedName>
</protein>